<keyword evidence="1" id="KW-0238">DNA-binding</keyword>
<evidence type="ECO:0000313" key="1">
    <source>
        <dbReference type="EMBL" id="RRC96560.1"/>
    </source>
</evidence>
<reference evidence="1 2" key="1">
    <citation type="submission" date="2018-11" db="EMBL/GenBank/DDBJ databases">
        <title>Genomes From Bacteria Associated with the Canine Oral Cavity: a Test Case for Automated Genome-Based Taxonomic Assignment.</title>
        <authorList>
            <person name="Coil D.A."/>
            <person name="Jospin G."/>
            <person name="Darling A.E."/>
            <person name="Wallis C."/>
            <person name="Davis I.J."/>
            <person name="Harris S."/>
            <person name="Eisen J.A."/>
            <person name="Holcombe L.J."/>
            <person name="O'Flynn C."/>
        </authorList>
    </citation>
    <scope>NUCLEOTIDE SEQUENCE [LARGE SCALE GENOMIC DNA]</scope>
    <source>
        <strain evidence="1 2">OH770</strain>
    </source>
</reference>
<organism evidence="1 2">
    <name type="scientific">Schaalia canis</name>
    <dbReference type="NCBI Taxonomy" id="100469"/>
    <lineage>
        <taxon>Bacteria</taxon>
        <taxon>Bacillati</taxon>
        <taxon>Actinomycetota</taxon>
        <taxon>Actinomycetes</taxon>
        <taxon>Actinomycetales</taxon>
        <taxon>Actinomycetaceae</taxon>
        <taxon>Schaalia</taxon>
    </lineage>
</organism>
<dbReference type="EMBL" id="RQZF01000001">
    <property type="protein sequence ID" value="RRC96560.1"/>
    <property type="molecule type" value="Genomic_DNA"/>
</dbReference>
<proteinExistence type="predicted"/>
<protein>
    <submittedName>
        <fullName evidence="1">DNA-binding protein</fullName>
    </submittedName>
</protein>
<accession>A0A3P1SHW9</accession>
<dbReference type="Proteomes" id="UP000280444">
    <property type="component" value="Unassembled WGS sequence"/>
</dbReference>
<evidence type="ECO:0000313" key="2">
    <source>
        <dbReference type="Proteomes" id="UP000280444"/>
    </source>
</evidence>
<dbReference type="OrthoDB" id="3268233at2"/>
<gene>
    <name evidence="1" type="ORF">EII11_01175</name>
</gene>
<comment type="caution">
    <text evidence="1">The sequence shown here is derived from an EMBL/GenBank/DDBJ whole genome shotgun (WGS) entry which is preliminary data.</text>
</comment>
<dbReference type="AlphaFoldDB" id="A0A3P1SHW9"/>
<name>A0A3P1SHW9_9ACTO</name>
<dbReference type="GO" id="GO:0003677">
    <property type="term" value="F:DNA binding"/>
    <property type="evidence" value="ECO:0007669"/>
    <property type="project" value="UniProtKB-KW"/>
</dbReference>
<dbReference type="Gene3D" id="2.40.50.140">
    <property type="entry name" value="Nucleic acid-binding proteins"/>
    <property type="match status" value="1"/>
</dbReference>
<dbReference type="InterPro" id="IPR012340">
    <property type="entry name" value="NA-bd_OB-fold"/>
</dbReference>
<keyword evidence="2" id="KW-1185">Reference proteome</keyword>
<sequence>MASDLRTRLEAEDEAALRGARGTTPISEVVARKKVCLSGVLQSITYSAIGRPAQLNAILYDGTGTVELRWLGRRDIPGIRVGLHLEVEGTATPQGDHLVMMNPLYRILPQTH</sequence>